<keyword evidence="2" id="KW-1185">Reference proteome</keyword>
<gene>
    <name evidence="1" type="primary">SRC1</name>
    <name evidence="1" type="ORF">H2198_001981</name>
</gene>
<accession>A0ACC3AFH1</accession>
<dbReference type="Proteomes" id="UP001172386">
    <property type="component" value="Unassembled WGS sequence"/>
</dbReference>
<name>A0ACC3AFH1_9EURO</name>
<dbReference type="EMBL" id="JAPDRQ010000023">
    <property type="protein sequence ID" value="KAJ9661413.1"/>
    <property type="molecule type" value="Genomic_DNA"/>
</dbReference>
<evidence type="ECO:0000313" key="1">
    <source>
        <dbReference type="EMBL" id="KAJ9661413.1"/>
    </source>
</evidence>
<reference evidence="1" key="1">
    <citation type="submission" date="2022-10" db="EMBL/GenBank/DDBJ databases">
        <title>Culturing micro-colonial fungi from biological soil crusts in the Mojave desert and describing Neophaeococcomyces mojavensis, and introducing the new genera and species Taxawa tesnikishii.</title>
        <authorList>
            <person name="Kurbessoian T."/>
            <person name="Stajich J.E."/>
        </authorList>
    </citation>
    <scope>NUCLEOTIDE SEQUENCE</scope>
    <source>
        <strain evidence="1">JES_112</strain>
    </source>
</reference>
<protein>
    <submittedName>
        <fullName evidence="1">Inner nuclear membrane protein enriched at telomere/subtelomere region</fullName>
    </submittedName>
</protein>
<comment type="caution">
    <text evidence="1">The sequence shown here is derived from an EMBL/GenBank/DDBJ whole genome shotgun (WGS) entry which is preliminary data.</text>
</comment>
<proteinExistence type="predicted"/>
<sequence length="720" mass="79852">MADESELYYLQPDFDLNKLTIPQLRNILVGHNIHYPSSAKKGELVQIVQHDLLPQARRLLKEARRVRRTSKGITDVPSSQESTADSYDSDDHEQMPPPPVPKTPRGRKSKSNLVPEEVEPTPRTARSSKTPSGRRAISRPKTPKLSDTETEPERAAQSSRRTRKSTPGPVPVAPTPGVRIQDAKDKRKSLEDAESPFTQDNPFQQASSPASDPQRAPSSSRTRKSIGSSSTRKSASRRRTRSPVATEIKREAVAIPVSHLSTGTDGVETTEEFTEDARQELSREMTADRRLVKARNKDVVRHKKKPQSTAAKTAPLAILTTILAATAGWYRQEKVAIGYCGIGKPNWALAEVEGVPSWFHDNLQPQCEPCPQHATCYENMEVVCDHDFVLKQHPLNLNGVVPLPPTCEPDSEKERRVKQVADKAVNELRNRRAAYECGDDLTSASSTSTADTSSSVVASSSVKPVLEIEESALKATLARQRSKKMSESEFEDLWVSALGEIKSRDEVEVIHDKYPRLNRFGRLLLISTSFANLPFTCALRRGAVRSVRENKLALLFLILVLSSSAYGRQKLVAYNTAKAQTPQLVAMALDRLATQAALKEDGRVQESYIGVGQLRDDILRNVYSRDERERVWKRVKDIVERNENVRAATREGGKTGEWGRVWEWIGQVDFIGANSPGMSLSGRHSAGMITDGSSPAAPASEGKRNLDVRRWDEGDGHAAF</sequence>
<organism evidence="1 2">
    <name type="scientific">Neophaeococcomyces mojaviensis</name>
    <dbReference type="NCBI Taxonomy" id="3383035"/>
    <lineage>
        <taxon>Eukaryota</taxon>
        <taxon>Fungi</taxon>
        <taxon>Dikarya</taxon>
        <taxon>Ascomycota</taxon>
        <taxon>Pezizomycotina</taxon>
        <taxon>Eurotiomycetes</taxon>
        <taxon>Chaetothyriomycetidae</taxon>
        <taxon>Chaetothyriales</taxon>
        <taxon>Chaetothyriales incertae sedis</taxon>
        <taxon>Neophaeococcomyces</taxon>
    </lineage>
</organism>
<evidence type="ECO:0000313" key="2">
    <source>
        <dbReference type="Proteomes" id="UP001172386"/>
    </source>
</evidence>